<evidence type="ECO:0000313" key="2">
    <source>
        <dbReference type="EMBL" id="TBU29662.1"/>
    </source>
</evidence>
<evidence type="ECO:0000259" key="1">
    <source>
        <dbReference type="Pfam" id="PF14200"/>
    </source>
</evidence>
<dbReference type="EMBL" id="ML143411">
    <property type="protein sequence ID" value="TBU29662.1"/>
    <property type="molecule type" value="Genomic_DNA"/>
</dbReference>
<gene>
    <name evidence="3" type="ORF">BD310DRAFT_855708</name>
    <name evidence="2" type="ORF">BD311DRAFT_796442</name>
</gene>
<dbReference type="Proteomes" id="UP000292082">
    <property type="component" value="Unassembled WGS sequence"/>
</dbReference>
<feature type="domain" description="Ricin B lectin" evidence="1">
    <location>
        <begin position="50"/>
        <end position="139"/>
    </location>
</feature>
<dbReference type="Gene3D" id="2.80.10.50">
    <property type="match status" value="1"/>
</dbReference>
<reference evidence="2 4" key="1">
    <citation type="submission" date="2019-01" db="EMBL/GenBank/DDBJ databases">
        <title>Draft genome sequences of three monokaryotic isolates of the white-rot basidiomycete fungus Dichomitus squalens.</title>
        <authorList>
            <consortium name="DOE Joint Genome Institute"/>
            <person name="Lopez S.C."/>
            <person name="Andreopoulos B."/>
            <person name="Pangilinan J."/>
            <person name="Lipzen A."/>
            <person name="Riley R."/>
            <person name="Ahrendt S."/>
            <person name="Ng V."/>
            <person name="Barry K."/>
            <person name="Daum C."/>
            <person name="Grigoriev I.V."/>
            <person name="Hilden K.S."/>
            <person name="Makela M.R."/>
            <person name="de Vries R.P."/>
        </authorList>
    </citation>
    <scope>NUCLEOTIDE SEQUENCE [LARGE SCALE GENOMIC DNA]</scope>
    <source>
        <strain evidence="3 4">CBS 464.89</strain>
        <strain evidence="2">OM18370.1</strain>
    </source>
</reference>
<keyword evidence="4" id="KW-1185">Reference proteome</keyword>
<dbReference type="Proteomes" id="UP000292957">
    <property type="component" value="Unassembled WGS sequence"/>
</dbReference>
<dbReference type="GO" id="GO:0030246">
    <property type="term" value="F:carbohydrate binding"/>
    <property type="evidence" value="ECO:0007669"/>
    <property type="project" value="UniProtKB-KW"/>
</dbReference>
<protein>
    <submittedName>
        <fullName evidence="2">Ricin B-like lectin</fullName>
    </submittedName>
</protein>
<dbReference type="OrthoDB" id="3249735at2759"/>
<dbReference type="Pfam" id="PF14200">
    <property type="entry name" value="RicinB_lectin_2"/>
    <property type="match status" value="1"/>
</dbReference>
<keyword evidence="2" id="KW-0430">Lectin</keyword>
<evidence type="ECO:0000313" key="3">
    <source>
        <dbReference type="EMBL" id="TBU56070.1"/>
    </source>
</evidence>
<evidence type="ECO:0000313" key="4">
    <source>
        <dbReference type="Proteomes" id="UP000292082"/>
    </source>
</evidence>
<dbReference type="InterPro" id="IPR000772">
    <property type="entry name" value="Ricin_B_lectin"/>
</dbReference>
<dbReference type="SUPFAM" id="SSF50370">
    <property type="entry name" value="Ricin B-like lectins"/>
    <property type="match status" value="1"/>
</dbReference>
<name>A0A4Q9MSW4_9APHY</name>
<dbReference type="PROSITE" id="PS50231">
    <property type="entry name" value="RICIN_B_LECTIN"/>
    <property type="match status" value="1"/>
</dbReference>
<dbReference type="CDD" id="cd23416">
    <property type="entry name" value="beta-trefoil_Ricin_MOA-like"/>
    <property type="match status" value="1"/>
</dbReference>
<proteinExistence type="predicted"/>
<dbReference type="EMBL" id="ML145158">
    <property type="protein sequence ID" value="TBU56070.1"/>
    <property type="molecule type" value="Genomic_DNA"/>
</dbReference>
<organism evidence="2">
    <name type="scientific">Dichomitus squalens</name>
    <dbReference type="NCBI Taxonomy" id="114155"/>
    <lineage>
        <taxon>Eukaryota</taxon>
        <taxon>Fungi</taxon>
        <taxon>Dikarya</taxon>
        <taxon>Basidiomycota</taxon>
        <taxon>Agaricomycotina</taxon>
        <taxon>Agaricomycetes</taxon>
        <taxon>Polyporales</taxon>
        <taxon>Polyporaceae</taxon>
        <taxon>Dichomitus</taxon>
    </lineage>
</organism>
<accession>A0A4Q9MSW4</accession>
<dbReference type="AlphaFoldDB" id="A0A4Q9MSW4"/>
<dbReference type="OMA" id="VIWIARV"/>
<dbReference type="InterPro" id="IPR035992">
    <property type="entry name" value="Ricin_B-like_lectins"/>
</dbReference>
<sequence>MAALTIETGVYFIQNAGTGTVLDLTNGSSANSTKVQGFTKRELNDVWVSAQLWIIAQVPGTDEYTIQNANSRTYLDLTGSNIQNGTPLIGYQPTGNPNQRWIIKRNSTNTAYVIGNGATGTFVDLLNGGSANGTTVNGWAGQGPATTNPHQLWHIVRA</sequence>